<dbReference type="Proteomes" id="UP001642540">
    <property type="component" value="Unassembled WGS sequence"/>
</dbReference>
<protein>
    <submittedName>
        <fullName evidence="2">Uncharacterized protein</fullName>
    </submittedName>
</protein>
<keyword evidence="1" id="KW-0472">Membrane</keyword>
<proteinExistence type="predicted"/>
<evidence type="ECO:0000256" key="1">
    <source>
        <dbReference type="SAM" id="Phobius"/>
    </source>
</evidence>
<gene>
    <name evidence="2" type="ORF">ODALV1_LOCUS31133</name>
</gene>
<keyword evidence="3" id="KW-1185">Reference proteome</keyword>
<evidence type="ECO:0000313" key="3">
    <source>
        <dbReference type="Proteomes" id="UP001642540"/>
    </source>
</evidence>
<organism evidence="2 3">
    <name type="scientific">Orchesella dallaii</name>
    <dbReference type="NCBI Taxonomy" id="48710"/>
    <lineage>
        <taxon>Eukaryota</taxon>
        <taxon>Metazoa</taxon>
        <taxon>Ecdysozoa</taxon>
        <taxon>Arthropoda</taxon>
        <taxon>Hexapoda</taxon>
        <taxon>Collembola</taxon>
        <taxon>Entomobryomorpha</taxon>
        <taxon>Entomobryoidea</taxon>
        <taxon>Orchesellidae</taxon>
        <taxon>Orchesellinae</taxon>
        <taxon>Orchesella</taxon>
    </lineage>
</organism>
<accession>A0ABP1S8X0</accession>
<sequence length="706" mass="82295">MEIILPHLSWLIGYESCSNTIYSLSEIFYEPNHQFLPLVPHTYYYYKNSTRATHPVSRLTALFGTWTVCQTISFILQFETNSHKQVSSSLQLGHDFVGFYLTYSCTDFGILCGITLVLDNHKPIKINNKPVAMFPVYVFYIVPFTPKTKRKFHLLDFRIAARSPLFQLPYKITYPIRERRHSNLRQFVVEKYPIEITFMCKFCDPNRGIFLDRNAKLAPYPYQDFTIAFTPESSQLSLHSTLEKLYIEATGDGKRFIYYKLNLPWVIRKLGYHFEPTTWMKLISISKAAKTFKVLDQKPTIDEIILSILLEETQAPLNGTVEQWTETNLFPAVGVALNIKYISIIPIESAYYNFITCHWESPLNLLAYVQPFQWQIWLVLFSCLWLTTFTIPFMTAHSNEPIRKINQCSIFLTLSLLLTDKIINAKELYKNVRLRPILSLWLLTSIILTNSYKGENFSKVIAPPKLLKVETFQDLSGFKLFSKRKCDQSQVPNGQYCCEFGADLMTWLSKKLHKKDFYKIILNTNKIDPLTGRVPDIDFLKNYEFKTKSDGKIANILPNLEMLTNDDNHSVVSQAIQNCKRMVYVGKESEIKTLLRDLAFSCKHPMYIGKDKLFEKISAWYIQPSGGNYLIRRFRYLEESGIYYFWKKWVDIDYRPRQRCTTEGFQAMSIHSNSVVIFLIFVLGTIIAASIFLVEFQTNIFQHSID</sequence>
<dbReference type="EMBL" id="CAXLJM020000164">
    <property type="protein sequence ID" value="CAL8147401.1"/>
    <property type="molecule type" value="Genomic_DNA"/>
</dbReference>
<reference evidence="2 3" key="1">
    <citation type="submission" date="2024-08" db="EMBL/GenBank/DDBJ databases">
        <authorList>
            <person name="Cucini C."/>
            <person name="Frati F."/>
        </authorList>
    </citation>
    <scope>NUCLEOTIDE SEQUENCE [LARGE SCALE GENOMIC DNA]</scope>
</reference>
<name>A0ABP1S8X0_9HEXA</name>
<evidence type="ECO:0000313" key="2">
    <source>
        <dbReference type="EMBL" id="CAL8147401.1"/>
    </source>
</evidence>
<feature type="transmembrane region" description="Helical" evidence="1">
    <location>
        <begin position="675"/>
        <end position="694"/>
    </location>
</feature>
<dbReference type="Gene3D" id="1.10.287.70">
    <property type="match status" value="1"/>
</dbReference>
<keyword evidence="1" id="KW-0812">Transmembrane</keyword>
<keyword evidence="1" id="KW-1133">Transmembrane helix</keyword>
<comment type="caution">
    <text evidence="2">The sequence shown here is derived from an EMBL/GenBank/DDBJ whole genome shotgun (WGS) entry which is preliminary data.</text>
</comment>